<dbReference type="KEGG" id="mbe:MBM_01066"/>
<dbReference type="InterPro" id="IPR000261">
    <property type="entry name" value="EH_dom"/>
</dbReference>
<feature type="region of interest" description="Disordered" evidence="1">
    <location>
        <begin position="375"/>
        <end position="470"/>
    </location>
</feature>
<evidence type="ECO:0000256" key="1">
    <source>
        <dbReference type="SAM" id="MobiDB-lite"/>
    </source>
</evidence>
<dbReference type="eggNOG" id="KOG0998">
    <property type="taxonomic scope" value="Eukaryota"/>
</dbReference>
<reference evidence="3 4" key="1">
    <citation type="journal article" date="2012" name="BMC Genomics">
        <title>Sequencing the genome of Marssonina brunnea reveals fungus-poplar co-evolution.</title>
        <authorList>
            <person name="Zhu S."/>
            <person name="Cao Y.-Z."/>
            <person name="Jiang C."/>
            <person name="Tan B.-Y."/>
            <person name="Wang Z."/>
            <person name="Feng S."/>
            <person name="Zhang L."/>
            <person name="Su X.-H."/>
            <person name="Brejova B."/>
            <person name="Vinar T."/>
            <person name="Xu M."/>
            <person name="Wang M.-X."/>
            <person name="Zhang S.-G."/>
            <person name="Huang M.-R."/>
            <person name="Wu R."/>
            <person name="Zhou Y."/>
        </authorList>
    </citation>
    <scope>NUCLEOTIDE SEQUENCE [LARGE SCALE GENOMIC DNA]</scope>
    <source>
        <strain evidence="3 4">MB_m1</strain>
    </source>
</reference>
<dbReference type="SUPFAM" id="SSF47473">
    <property type="entry name" value="EF-hand"/>
    <property type="match status" value="1"/>
</dbReference>
<dbReference type="InParanoid" id="K1Y5C7"/>
<feature type="compositionally biased region" description="Low complexity" evidence="1">
    <location>
        <begin position="58"/>
        <end position="72"/>
    </location>
</feature>
<feature type="compositionally biased region" description="Low complexity" evidence="1">
    <location>
        <begin position="134"/>
        <end position="153"/>
    </location>
</feature>
<sequence>MTAPRTTSQDIRLGSAAQDAALRGASLAFGKPPVKPKPKINTYSGKNGALAAANSVEGGARQSQGQNQNSRNVRASGLEDPRGPGGDQRLAYQNTGSSIGSRTNVGGLDRNVTPQRPAGGRGYLQPPGALSDQSRSASFIAATIAASRSASTSPNTTGQQEIYAAKMRRPQGSRSPSIRSMNSSRSSEYALDTTPIPPTTSLIGMFEKNEASTRSVKRFPAERAAKATPTKVVRPAESESHLSRPARTPSPLANLERSPPVKENKPTLGPKSASEKSEVRKPPTGQKPPLPPTKPIPVPKKTRPPVLELDPDNDASSDDSFVSASDYQTESTSPYQLSFRAELAARKSRPQHSNISATSSVTAVDSLANAIVASSLASSRAASPAKSLNSSSNTLYPAPPPPRRNGRTHLFYHSKDDPTRTPSPAKPQGPVLKTTLRKKKSKAEIDEREKRQGKKSFVKKHPNKHNEGDRKRWRDAITERERKRYEAVWASNKGLFANGEPGSEGRVVNVVVRDLWSRSRLHADVLEEVWELVDRGKSGGLEKEEFVVGLWLVDQRLKGRKLPIRVSESVWKSVGVLSGIKVRKAYK</sequence>
<keyword evidence="4" id="KW-1185">Reference proteome</keyword>
<dbReference type="Proteomes" id="UP000006753">
    <property type="component" value="Unassembled WGS sequence"/>
</dbReference>
<dbReference type="SMART" id="SM00027">
    <property type="entry name" value="EH"/>
    <property type="match status" value="1"/>
</dbReference>
<dbReference type="Pfam" id="PF12763">
    <property type="entry name" value="EH"/>
    <property type="match status" value="1"/>
</dbReference>
<name>K1Y5C7_MARBU</name>
<dbReference type="PROSITE" id="PS50031">
    <property type="entry name" value="EH"/>
    <property type="match status" value="1"/>
</dbReference>
<dbReference type="EMBL" id="JH921429">
    <property type="protein sequence ID" value="EKD20384.1"/>
    <property type="molecule type" value="Genomic_DNA"/>
</dbReference>
<proteinExistence type="predicted"/>
<accession>K1Y5C7</accession>
<dbReference type="GeneID" id="18757001"/>
<protein>
    <recommendedName>
        <fullName evidence="2">EH domain-containing protein</fullName>
    </recommendedName>
</protein>
<dbReference type="STRING" id="1072389.K1Y5C7"/>
<dbReference type="OMA" id="RWRDAIT"/>
<evidence type="ECO:0000313" key="4">
    <source>
        <dbReference type="Proteomes" id="UP000006753"/>
    </source>
</evidence>
<gene>
    <name evidence="3" type="ORF">MBM_01066</name>
</gene>
<dbReference type="CDD" id="cd00052">
    <property type="entry name" value="EH"/>
    <property type="match status" value="1"/>
</dbReference>
<feature type="region of interest" description="Disordered" evidence="1">
    <location>
        <begin position="343"/>
        <end position="362"/>
    </location>
</feature>
<feature type="compositionally biased region" description="Pro residues" evidence="1">
    <location>
        <begin position="285"/>
        <end position="298"/>
    </location>
</feature>
<feature type="compositionally biased region" description="Basic residues" evidence="1">
    <location>
        <begin position="451"/>
        <end position="463"/>
    </location>
</feature>
<dbReference type="Gene3D" id="1.10.238.10">
    <property type="entry name" value="EF-hand"/>
    <property type="match status" value="1"/>
</dbReference>
<dbReference type="OrthoDB" id="10045710at2759"/>
<feature type="region of interest" description="Disordered" evidence="1">
    <location>
        <begin position="53"/>
        <end position="334"/>
    </location>
</feature>
<feature type="compositionally biased region" description="Polar residues" evidence="1">
    <location>
        <begin position="351"/>
        <end position="362"/>
    </location>
</feature>
<feature type="compositionally biased region" description="Low complexity" evidence="1">
    <location>
        <begin position="173"/>
        <end position="187"/>
    </location>
</feature>
<organism evidence="3 4">
    <name type="scientific">Marssonina brunnea f. sp. multigermtubi (strain MB_m1)</name>
    <name type="common">Marssonina leaf spot fungus</name>
    <dbReference type="NCBI Taxonomy" id="1072389"/>
    <lineage>
        <taxon>Eukaryota</taxon>
        <taxon>Fungi</taxon>
        <taxon>Dikarya</taxon>
        <taxon>Ascomycota</taxon>
        <taxon>Pezizomycotina</taxon>
        <taxon>Leotiomycetes</taxon>
        <taxon>Helotiales</taxon>
        <taxon>Drepanopezizaceae</taxon>
        <taxon>Drepanopeziza</taxon>
    </lineage>
</organism>
<evidence type="ECO:0000313" key="3">
    <source>
        <dbReference type="EMBL" id="EKD20384.1"/>
    </source>
</evidence>
<dbReference type="HOGENOM" id="CLU_014603_0_0_1"/>
<evidence type="ECO:0000259" key="2">
    <source>
        <dbReference type="PROSITE" id="PS50031"/>
    </source>
</evidence>
<dbReference type="AlphaFoldDB" id="K1Y5C7"/>
<feature type="domain" description="EH" evidence="2">
    <location>
        <begin position="481"/>
        <end position="563"/>
    </location>
</feature>
<dbReference type="InterPro" id="IPR011992">
    <property type="entry name" value="EF-hand-dom_pair"/>
</dbReference>
<feature type="compositionally biased region" description="Low complexity" evidence="1">
    <location>
        <begin position="375"/>
        <end position="387"/>
    </location>
</feature>
<feature type="compositionally biased region" description="Polar residues" evidence="1">
    <location>
        <begin position="91"/>
        <end position="104"/>
    </location>
</feature>